<reference evidence="1" key="1">
    <citation type="submission" date="2021-11" db="EMBL/GenBank/DDBJ databases">
        <title>BS-T2-15 a new species belonging to the Comamonadaceae family isolated from the soil of a French oak forest.</title>
        <authorList>
            <person name="Mieszkin S."/>
            <person name="Alain K."/>
        </authorList>
    </citation>
    <scope>NUCLEOTIDE SEQUENCE</scope>
    <source>
        <strain evidence="1">BS-T2-15</strain>
    </source>
</reference>
<accession>A0A9X1YM85</accession>
<dbReference type="Pfam" id="PF18143">
    <property type="entry name" value="HAD_SAK_2"/>
    <property type="match status" value="1"/>
</dbReference>
<evidence type="ECO:0000313" key="1">
    <source>
        <dbReference type="EMBL" id="MCK9687328.1"/>
    </source>
</evidence>
<protein>
    <submittedName>
        <fullName evidence="1">Uncharacterized protein</fullName>
    </submittedName>
</protein>
<dbReference type="EMBL" id="JAJLJH010000004">
    <property type="protein sequence ID" value="MCK9687328.1"/>
    <property type="molecule type" value="Genomic_DNA"/>
</dbReference>
<organism evidence="1 2">
    <name type="scientific">Scleromatobacter humisilvae</name>
    <dbReference type="NCBI Taxonomy" id="2897159"/>
    <lineage>
        <taxon>Bacteria</taxon>
        <taxon>Pseudomonadati</taxon>
        <taxon>Pseudomonadota</taxon>
        <taxon>Betaproteobacteria</taxon>
        <taxon>Burkholderiales</taxon>
        <taxon>Sphaerotilaceae</taxon>
        <taxon>Scleromatobacter</taxon>
    </lineage>
</organism>
<comment type="caution">
    <text evidence="1">The sequence shown here is derived from an EMBL/GenBank/DDBJ whole genome shotgun (WGS) entry which is preliminary data.</text>
</comment>
<gene>
    <name evidence="1" type="ORF">LPC04_16600</name>
</gene>
<dbReference type="Proteomes" id="UP001139353">
    <property type="component" value="Unassembled WGS sequence"/>
</dbReference>
<dbReference type="RefSeq" id="WP_275683368.1">
    <property type="nucleotide sequence ID" value="NZ_JAJLJH010000004.1"/>
</dbReference>
<keyword evidence="2" id="KW-1185">Reference proteome</keyword>
<dbReference type="AlphaFoldDB" id="A0A9X1YM85"/>
<proteinExistence type="predicted"/>
<evidence type="ECO:0000313" key="2">
    <source>
        <dbReference type="Proteomes" id="UP001139353"/>
    </source>
</evidence>
<name>A0A9X1YM85_9BURK</name>
<sequence>MLYLDFDGVLHPEDVYRRRGSSPYVKHPPGHVLFEHAELLTEILKPYPELTIVLSTSWVRVFSFSRASKALPPALQQRCIGATWHREMDRYLFEATPRGHQVLDDVERRRPIAWLAIDDDATGWGSALDRHVVVTDPVLGISEPTVLRRLNDALERFS</sequence>